<dbReference type="Proteomes" id="UP000317977">
    <property type="component" value="Unassembled WGS sequence"/>
</dbReference>
<dbReference type="EMBL" id="SJPX01000002">
    <property type="protein sequence ID" value="TWU56085.1"/>
    <property type="molecule type" value="Genomic_DNA"/>
</dbReference>
<keyword evidence="2" id="KW-1185">Reference proteome</keyword>
<protein>
    <submittedName>
        <fullName evidence="1">Uncharacterized protein</fullName>
    </submittedName>
</protein>
<sequence length="45" mass="5256">MTSNRPKIEIDFACHTGHRNGVALMSWRNYLLLPLLNRQAKLQFT</sequence>
<accession>A0A5C6F4G0</accession>
<organism evidence="1 2">
    <name type="scientific">Rubripirellula reticaptiva</name>
    <dbReference type="NCBI Taxonomy" id="2528013"/>
    <lineage>
        <taxon>Bacteria</taxon>
        <taxon>Pseudomonadati</taxon>
        <taxon>Planctomycetota</taxon>
        <taxon>Planctomycetia</taxon>
        <taxon>Pirellulales</taxon>
        <taxon>Pirellulaceae</taxon>
        <taxon>Rubripirellula</taxon>
    </lineage>
</organism>
<reference evidence="1 2" key="1">
    <citation type="submission" date="2019-02" db="EMBL/GenBank/DDBJ databases">
        <title>Deep-cultivation of Planctomycetes and their phenomic and genomic characterization uncovers novel biology.</title>
        <authorList>
            <person name="Wiegand S."/>
            <person name="Jogler M."/>
            <person name="Boedeker C."/>
            <person name="Pinto D."/>
            <person name="Vollmers J."/>
            <person name="Rivas-Marin E."/>
            <person name="Kohn T."/>
            <person name="Peeters S.H."/>
            <person name="Heuer A."/>
            <person name="Rast P."/>
            <person name="Oberbeckmann S."/>
            <person name="Bunk B."/>
            <person name="Jeske O."/>
            <person name="Meyerdierks A."/>
            <person name="Storesund J.E."/>
            <person name="Kallscheuer N."/>
            <person name="Luecker S."/>
            <person name="Lage O.M."/>
            <person name="Pohl T."/>
            <person name="Merkel B.J."/>
            <person name="Hornburger P."/>
            <person name="Mueller R.-W."/>
            <person name="Bruemmer F."/>
            <person name="Labrenz M."/>
            <person name="Spormann A.M."/>
            <person name="Op Den Camp H."/>
            <person name="Overmann J."/>
            <person name="Amann R."/>
            <person name="Jetten M.S.M."/>
            <person name="Mascher T."/>
            <person name="Medema M.H."/>
            <person name="Devos D.P."/>
            <person name="Kaster A.-K."/>
            <person name="Ovreas L."/>
            <person name="Rohde M."/>
            <person name="Galperin M.Y."/>
            <person name="Jogler C."/>
        </authorList>
    </citation>
    <scope>NUCLEOTIDE SEQUENCE [LARGE SCALE GENOMIC DNA]</scope>
    <source>
        <strain evidence="1 2">Poly59</strain>
    </source>
</reference>
<gene>
    <name evidence="1" type="ORF">Poly59_23890</name>
</gene>
<comment type="caution">
    <text evidence="1">The sequence shown here is derived from an EMBL/GenBank/DDBJ whole genome shotgun (WGS) entry which is preliminary data.</text>
</comment>
<evidence type="ECO:0000313" key="2">
    <source>
        <dbReference type="Proteomes" id="UP000317977"/>
    </source>
</evidence>
<name>A0A5C6F4G0_9BACT</name>
<dbReference type="AlphaFoldDB" id="A0A5C6F4G0"/>
<evidence type="ECO:0000313" key="1">
    <source>
        <dbReference type="EMBL" id="TWU56085.1"/>
    </source>
</evidence>
<proteinExistence type="predicted"/>